<reference evidence="1" key="1">
    <citation type="submission" date="2020-06" db="EMBL/GenBank/DDBJ databases">
        <authorList>
            <person name="Li T."/>
            <person name="Hu X."/>
            <person name="Zhang T."/>
            <person name="Song X."/>
            <person name="Zhang H."/>
            <person name="Dai N."/>
            <person name="Sheng W."/>
            <person name="Hou X."/>
            <person name="Wei L."/>
        </authorList>
    </citation>
    <scope>NUCLEOTIDE SEQUENCE</scope>
    <source>
        <strain evidence="1">G01</strain>
        <tissue evidence="1">Leaf</tissue>
    </source>
</reference>
<comment type="caution">
    <text evidence="1">The sequence shown here is derived from an EMBL/GenBank/DDBJ whole genome shotgun (WGS) entry which is preliminary data.</text>
</comment>
<sequence>MQQRKGKEAKVIDKAKKKLRENAVQTICRWIYDAGLPFNGIYCESLGLAIEAIGQYGPGVKPPSYYEVRAKYLKKELEHTNILRKEDQSKHGFSLMVGGLTTNIVL</sequence>
<evidence type="ECO:0000313" key="1">
    <source>
        <dbReference type="EMBL" id="KAL0322430.1"/>
    </source>
</evidence>
<name>A0AAW2LTG4_9LAMI</name>
<gene>
    <name evidence="1" type="ORF">Sangu_1862300</name>
</gene>
<dbReference type="EMBL" id="JACGWK010000012">
    <property type="protein sequence ID" value="KAL0322430.1"/>
    <property type="molecule type" value="Genomic_DNA"/>
</dbReference>
<dbReference type="AlphaFoldDB" id="A0AAW2LTG4"/>
<proteinExistence type="predicted"/>
<protein>
    <submittedName>
        <fullName evidence="1">Uncharacterized protein</fullName>
    </submittedName>
</protein>
<accession>A0AAW2LTG4</accession>
<reference evidence="1" key="2">
    <citation type="journal article" date="2024" name="Plant">
        <title>Genomic evolution and insights into agronomic trait innovations of Sesamum species.</title>
        <authorList>
            <person name="Miao H."/>
            <person name="Wang L."/>
            <person name="Qu L."/>
            <person name="Liu H."/>
            <person name="Sun Y."/>
            <person name="Le M."/>
            <person name="Wang Q."/>
            <person name="Wei S."/>
            <person name="Zheng Y."/>
            <person name="Lin W."/>
            <person name="Duan Y."/>
            <person name="Cao H."/>
            <person name="Xiong S."/>
            <person name="Wang X."/>
            <person name="Wei L."/>
            <person name="Li C."/>
            <person name="Ma Q."/>
            <person name="Ju M."/>
            <person name="Zhao R."/>
            <person name="Li G."/>
            <person name="Mu C."/>
            <person name="Tian Q."/>
            <person name="Mei H."/>
            <person name="Zhang T."/>
            <person name="Gao T."/>
            <person name="Zhang H."/>
        </authorList>
    </citation>
    <scope>NUCLEOTIDE SEQUENCE</scope>
    <source>
        <strain evidence="1">G01</strain>
    </source>
</reference>
<organism evidence="1">
    <name type="scientific">Sesamum angustifolium</name>
    <dbReference type="NCBI Taxonomy" id="2727405"/>
    <lineage>
        <taxon>Eukaryota</taxon>
        <taxon>Viridiplantae</taxon>
        <taxon>Streptophyta</taxon>
        <taxon>Embryophyta</taxon>
        <taxon>Tracheophyta</taxon>
        <taxon>Spermatophyta</taxon>
        <taxon>Magnoliopsida</taxon>
        <taxon>eudicotyledons</taxon>
        <taxon>Gunneridae</taxon>
        <taxon>Pentapetalae</taxon>
        <taxon>asterids</taxon>
        <taxon>lamiids</taxon>
        <taxon>Lamiales</taxon>
        <taxon>Pedaliaceae</taxon>
        <taxon>Sesamum</taxon>
    </lineage>
</organism>